<dbReference type="Pfam" id="PF00015">
    <property type="entry name" value="MCPsignal"/>
    <property type="match status" value="2"/>
</dbReference>
<accession>A0AAU9DWK4</accession>
<dbReference type="GO" id="GO:0007165">
    <property type="term" value="P:signal transduction"/>
    <property type="evidence" value="ECO:0007669"/>
    <property type="project" value="UniProtKB-KW"/>
</dbReference>
<dbReference type="Gene3D" id="1.10.287.950">
    <property type="entry name" value="Methyl-accepting chemotaxis protein"/>
    <property type="match status" value="2"/>
</dbReference>
<feature type="domain" description="Methyl-accepting transducer" evidence="4">
    <location>
        <begin position="57"/>
        <end position="314"/>
    </location>
</feature>
<feature type="compositionally biased region" description="Basic and acidic residues" evidence="3">
    <location>
        <begin position="1"/>
        <end position="16"/>
    </location>
</feature>
<dbReference type="PANTHER" id="PTHR32089">
    <property type="entry name" value="METHYL-ACCEPTING CHEMOTAXIS PROTEIN MCPB"/>
    <property type="match status" value="1"/>
</dbReference>
<feature type="domain" description="Methyl-accepting transducer" evidence="4">
    <location>
        <begin position="350"/>
        <end position="614"/>
    </location>
</feature>
<keyword evidence="6" id="KW-1185">Reference proteome</keyword>
<feature type="compositionally biased region" description="Polar residues" evidence="3">
    <location>
        <begin position="19"/>
        <end position="29"/>
    </location>
</feature>
<dbReference type="PANTHER" id="PTHR32089:SF112">
    <property type="entry name" value="LYSOZYME-LIKE PROTEIN-RELATED"/>
    <property type="match status" value="1"/>
</dbReference>
<name>A0AAU9DWK4_9FUSO</name>
<evidence type="ECO:0000256" key="3">
    <source>
        <dbReference type="SAM" id="MobiDB-lite"/>
    </source>
</evidence>
<organism evidence="5 6">
    <name type="scientific">Haliovirga abyssi</name>
    <dbReference type="NCBI Taxonomy" id="2996794"/>
    <lineage>
        <taxon>Bacteria</taxon>
        <taxon>Fusobacteriati</taxon>
        <taxon>Fusobacteriota</taxon>
        <taxon>Fusobacteriia</taxon>
        <taxon>Fusobacteriales</taxon>
        <taxon>Haliovirgaceae</taxon>
        <taxon>Haliovirga</taxon>
    </lineage>
</organism>
<dbReference type="SMART" id="SM00283">
    <property type="entry name" value="MA"/>
    <property type="match status" value="2"/>
</dbReference>
<sequence length="651" mass="71045">MVRKMESPEDYSEKKYVTTGITTKQTNGDDSLKKRETAKKLAIQRAKARTMAKRQAMAEKIGAATAELAANVEQVSENGENLANAVEKIAAASHQAASATQEAIGSSKMINENVKASTKDMMDLNETINENEKMVQTMVVSVGELIENIKDIVEKNNVSVKMIQELEDKSNKIGDIVKTVVMISDQTNLLALNAAIEAARAGEHGTGFAVVADEVRNLAEVSEKSANTIRDVVDEMKVDIDGIVKDINEIINDSNKQTEKGGIVTEALRKFREDFVEIINKTEENIGLFNEIDKMSERIVSESETVAAATEQMSAATLESAKANEEQAKALEEISIATRELMEIAEELKTSTDSEKSAEIVASAAEQLSSNIEEVTATSHQIMSGLEQVSKGTEVVAAGAELGKKIVIEIEEKMNIFQENIKKDYENIENVKKELKNNTGIIKEIAVGLDGSDNLFQELSDNILNLQEKGFNINKTVNKIDKVTIQTNMLAVNGFVEAAHAGDYGKGFNVVSNDIRNLANDSGENADQIQELVEGIQRQIGKTSVNIAESTKYTAIGVKESHGTQKILTDMGENIESLIGVYKNVLNNMEIINNALEEEKTGIVQIALAAKDSNEAVKAVMEDAKKQFKTMEEISMAIEDIATIADELQTE</sequence>
<proteinExistence type="predicted"/>
<dbReference type="RefSeq" id="WP_307904589.1">
    <property type="nucleotide sequence ID" value="NZ_AP027059.1"/>
</dbReference>
<reference evidence="5 6" key="1">
    <citation type="submission" date="2022-11" db="EMBL/GenBank/DDBJ databases">
        <title>Haliovirga abyssi gen. nov., sp. nov., a mesophilic fermentative bacterium isolated from the Iheya North hydrothermal field and the proposal of Haliovirgaceae fam. nov.</title>
        <authorList>
            <person name="Miyazaki U."/>
            <person name="Tame A."/>
            <person name="Miyazaki J."/>
            <person name="Takai K."/>
            <person name="Sawayama S."/>
            <person name="Kitajima M."/>
            <person name="Okamoto A."/>
            <person name="Nakagawa S."/>
        </authorList>
    </citation>
    <scope>NUCLEOTIDE SEQUENCE [LARGE SCALE GENOMIC DNA]</scope>
    <source>
        <strain evidence="5 6">IC12</strain>
    </source>
</reference>
<evidence type="ECO:0000313" key="6">
    <source>
        <dbReference type="Proteomes" id="UP001321582"/>
    </source>
</evidence>
<dbReference type="SUPFAM" id="SSF58104">
    <property type="entry name" value="Methyl-accepting chemotaxis protein (MCP) signaling domain"/>
    <property type="match status" value="2"/>
</dbReference>
<evidence type="ECO:0000313" key="5">
    <source>
        <dbReference type="EMBL" id="BDU49640.1"/>
    </source>
</evidence>
<dbReference type="KEGG" id="haby:HLVA_02090"/>
<evidence type="ECO:0000259" key="4">
    <source>
        <dbReference type="PROSITE" id="PS50111"/>
    </source>
</evidence>
<dbReference type="GO" id="GO:0016020">
    <property type="term" value="C:membrane"/>
    <property type="evidence" value="ECO:0007669"/>
    <property type="project" value="InterPro"/>
</dbReference>
<dbReference type="EMBL" id="AP027059">
    <property type="protein sequence ID" value="BDU49640.1"/>
    <property type="molecule type" value="Genomic_DNA"/>
</dbReference>
<evidence type="ECO:0000256" key="2">
    <source>
        <dbReference type="PROSITE-ProRule" id="PRU00284"/>
    </source>
</evidence>
<dbReference type="AlphaFoldDB" id="A0AAU9DWK4"/>
<dbReference type="PROSITE" id="PS50111">
    <property type="entry name" value="CHEMOTAXIS_TRANSDUC_2"/>
    <property type="match status" value="2"/>
</dbReference>
<dbReference type="InterPro" id="IPR004089">
    <property type="entry name" value="MCPsignal_dom"/>
</dbReference>
<gene>
    <name evidence="5" type="ORF">HLVA_02090</name>
</gene>
<keyword evidence="1 2" id="KW-0807">Transducer</keyword>
<dbReference type="Proteomes" id="UP001321582">
    <property type="component" value="Chromosome"/>
</dbReference>
<protein>
    <submittedName>
        <fullName evidence="5">Chemotaxis protein</fullName>
    </submittedName>
</protein>
<feature type="region of interest" description="Disordered" evidence="3">
    <location>
        <begin position="1"/>
        <end position="34"/>
    </location>
</feature>
<evidence type="ECO:0000256" key="1">
    <source>
        <dbReference type="ARBA" id="ARBA00023224"/>
    </source>
</evidence>